<reference evidence="2 3" key="1">
    <citation type="submission" date="2021-06" db="EMBL/GenBank/DDBJ databases">
        <authorList>
            <person name="Palmer J.M."/>
        </authorList>
    </citation>
    <scope>NUCLEOTIDE SEQUENCE [LARGE SCALE GENOMIC DNA]</scope>
    <source>
        <strain evidence="2 3">MEX-2019</strain>
        <tissue evidence="2">Muscle</tissue>
    </source>
</reference>
<proteinExistence type="predicted"/>
<dbReference type="Proteomes" id="UP001311232">
    <property type="component" value="Unassembled WGS sequence"/>
</dbReference>
<comment type="caution">
    <text evidence="2">The sequence shown here is derived from an EMBL/GenBank/DDBJ whole genome shotgun (WGS) entry which is preliminary data.</text>
</comment>
<evidence type="ECO:0000256" key="1">
    <source>
        <dbReference type="SAM" id="SignalP"/>
    </source>
</evidence>
<organism evidence="2 3">
    <name type="scientific">Crenichthys baileyi</name>
    <name type="common">White River springfish</name>
    <dbReference type="NCBI Taxonomy" id="28760"/>
    <lineage>
        <taxon>Eukaryota</taxon>
        <taxon>Metazoa</taxon>
        <taxon>Chordata</taxon>
        <taxon>Craniata</taxon>
        <taxon>Vertebrata</taxon>
        <taxon>Euteleostomi</taxon>
        <taxon>Actinopterygii</taxon>
        <taxon>Neopterygii</taxon>
        <taxon>Teleostei</taxon>
        <taxon>Neoteleostei</taxon>
        <taxon>Acanthomorphata</taxon>
        <taxon>Ovalentaria</taxon>
        <taxon>Atherinomorphae</taxon>
        <taxon>Cyprinodontiformes</taxon>
        <taxon>Goodeidae</taxon>
        <taxon>Crenichthys</taxon>
    </lineage>
</organism>
<name>A0AAV9S9P2_9TELE</name>
<keyword evidence="3" id="KW-1185">Reference proteome</keyword>
<dbReference type="EMBL" id="JAHHUM010000641">
    <property type="protein sequence ID" value="KAK5618102.1"/>
    <property type="molecule type" value="Genomic_DNA"/>
</dbReference>
<protein>
    <submittedName>
        <fullName evidence="2">Uncharacterized protein</fullName>
    </submittedName>
</protein>
<gene>
    <name evidence="2" type="ORF">CRENBAI_022301</name>
</gene>
<sequence>MFLFLLMAISPPYPPVSLLDFQPPSSPQAPLFPLSRLKQSVSSANPPLDAATAWWCYKSNIVFWCVRHHKGDLETEMWRNTHSEMELHSEDGAEPEHNEELSMKYSSDIQLCVNPCI</sequence>
<feature type="signal peptide" evidence="1">
    <location>
        <begin position="1"/>
        <end position="18"/>
    </location>
</feature>
<dbReference type="AlphaFoldDB" id="A0AAV9S9P2"/>
<accession>A0AAV9S9P2</accession>
<feature type="chain" id="PRO_5043855281" evidence="1">
    <location>
        <begin position="19"/>
        <end position="117"/>
    </location>
</feature>
<evidence type="ECO:0000313" key="2">
    <source>
        <dbReference type="EMBL" id="KAK5618102.1"/>
    </source>
</evidence>
<evidence type="ECO:0000313" key="3">
    <source>
        <dbReference type="Proteomes" id="UP001311232"/>
    </source>
</evidence>
<keyword evidence="1" id="KW-0732">Signal</keyword>